<dbReference type="PANTHER" id="PTHR47618">
    <property type="entry name" value="BIFUNCTIONAL OLIGORIBONUCLEASE AND PAP PHOSPHATASE NRNA"/>
    <property type="match status" value="1"/>
</dbReference>
<sequence>MQPIQAFYPQLSSPKKVVITTHQKPDGDAMGSSLGLCHFLTQFGHSVTVISPTNWAGFLKWMPGANMVVDFEFSKEVATRFIEEAELLFCLDFNVLHRTKHMEAILAKLNCTKVLIDHHEQPQKDYFTYGVSDTAKSSTCEMVFDFIMESGFGDKININIAECLYTGVMTDTGSFRFPSTTASVHRMVAQLKETGFNHTLVHENIYDSFLENRVRFIGYCLLNRLEVLYEYNTAIMAITKNDLLRFYIKTGDTEGLVNQLLTIQGIKMGALVIDRDEERKWSFRSKGNFDVNTFARQHFEGGGHFNAAGGRTNDSLDATVWKFKKVIKQYEEQLQQL</sequence>
<evidence type="ECO:0000259" key="1">
    <source>
        <dbReference type="Pfam" id="PF01368"/>
    </source>
</evidence>
<evidence type="ECO:0000259" key="2">
    <source>
        <dbReference type="Pfam" id="PF02272"/>
    </source>
</evidence>
<protein>
    <submittedName>
        <fullName evidence="3">RecJ</fullName>
    </submittedName>
</protein>
<gene>
    <name evidence="3" type="ORF">AVDCRST_MAG96-3598</name>
</gene>
<dbReference type="InterPro" id="IPR051319">
    <property type="entry name" value="Oligoribo/pAp-PDE_c-di-AMP_PDE"/>
</dbReference>
<dbReference type="GO" id="GO:0003676">
    <property type="term" value="F:nucleic acid binding"/>
    <property type="evidence" value="ECO:0007669"/>
    <property type="project" value="InterPro"/>
</dbReference>
<dbReference type="Pfam" id="PF01368">
    <property type="entry name" value="DHH"/>
    <property type="match status" value="1"/>
</dbReference>
<feature type="domain" description="DHHA1" evidence="2">
    <location>
        <begin position="246"/>
        <end position="328"/>
    </location>
</feature>
<dbReference type="InterPro" id="IPR001667">
    <property type="entry name" value="DDH_dom"/>
</dbReference>
<dbReference type="AlphaFoldDB" id="A0A6J4TVM1"/>
<dbReference type="SUPFAM" id="SSF64182">
    <property type="entry name" value="DHH phosphoesterases"/>
    <property type="match status" value="1"/>
</dbReference>
<dbReference type="Pfam" id="PF02272">
    <property type="entry name" value="DHHA1"/>
    <property type="match status" value="1"/>
</dbReference>
<dbReference type="Gene3D" id="3.10.310.30">
    <property type="match status" value="1"/>
</dbReference>
<dbReference type="EMBL" id="CADCVN010001407">
    <property type="protein sequence ID" value="CAA9531602.1"/>
    <property type="molecule type" value="Genomic_DNA"/>
</dbReference>
<dbReference type="Gene3D" id="3.90.1640.10">
    <property type="entry name" value="inorganic pyrophosphatase (n-terminal core)"/>
    <property type="match status" value="1"/>
</dbReference>
<feature type="domain" description="DDH" evidence="1">
    <location>
        <begin position="16"/>
        <end position="168"/>
    </location>
</feature>
<evidence type="ECO:0000313" key="3">
    <source>
        <dbReference type="EMBL" id="CAA9531602.1"/>
    </source>
</evidence>
<reference evidence="3" key="1">
    <citation type="submission" date="2020-02" db="EMBL/GenBank/DDBJ databases">
        <authorList>
            <person name="Meier V. D."/>
        </authorList>
    </citation>
    <scope>NUCLEOTIDE SEQUENCE</scope>
    <source>
        <strain evidence="3">AVDCRST_MAG96</strain>
    </source>
</reference>
<name>A0A6J4TVM1_9BACT</name>
<dbReference type="InterPro" id="IPR003156">
    <property type="entry name" value="DHHA1_dom"/>
</dbReference>
<dbReference type="InterPro" id="IPR038763">
    <property type="entry name" value="DHH_sf"/>
</dbReference>
<accession>A0A6J4TVM1</accession>
<proteinExistence type="predicted"/>
<organism evidence="3">
    <name type="scientific">uncultured Segetibacter sp</name>
    <dbReference type="NCBI Taxonomy" id="481133"/>
    <lineage>
        <taxon>Bacteria</taxon>
        <taxon>Pseudomonadati</taxon>
        <taxon>Bacteroidota</taxon>
        <taxon>Chitinophagia</taxon>
        <taxon>Chitinophagales</taxon>
        <taxon>Chitinophagaceae</taxon>
        <taxon>Segetibacter</taxon>
        <taxon>environmental samples</taxon>
    </lineage>
</organism>
<dbReference type="PANTHER" id="PTHR47618:SF1">
    <property type="entry name" value="BIFUNCTIONAL OLIGORIBONUCLEASE AND PAP PHOSPHATASE NRNA"/>
    <property type="match status" value="1"/>
</dbReference>